<dbReference type="RefSeq" id="WP_181952197.1">
    <property type="nucleotide sequence ID" value="NZ_CP009501.1"/>
</dbReference>
<protein>
    <submittedName>
        <fullName evidence="2">Uncharacterized protein</fullName>
    </submittedName>
</protein>
<organism evidence="2 3">
    <name type="scientific">Methanosarcina thermophila (strain ATCC 43570 / DSM 1825 / OCM 12 / VKM B-1830 / TM-1)</name>
    <dbReference type="NCBI Taxonomy" id="523844"/>
    <lineage>
        <taxon>Archaea</taxon>
        <taxon>Methanobacteriati</taxon>
        <taxon>Methanobacteriota</taxon>
        <taxon>Stenosarchaea group</taxon>
        <taxon>Methanomicrobia</taxon>
        <taxon>Methanosarcinales</taxon>
        <taxon>Methanosarcinaceae</taxon>
        <taxon>Methanosarcina</taxon>
    </lineage>
</organism>
<evidence type="ECO:0000256" key="1">
    <source>
        <dbReference type="SAM" id="MobiDB-lite"/>
    </source>
</evidence>
<dbReference type="PATRIC" id="fig|523844.20.peg.2696"/>
<accession>A0A0E3H9E3</accession>
<dbReference type="OrthoDB" id="12371at2157"/>
<sequence>MEGQPEQSGISGNTTESPENTTEIPENTTESPENTTIIHKTYGAFTLPEMQLQVLTVNNTHVVFITSGMEGESKQIYEKPFNETDFEELVNLFERNGFFEMQDRYTPQEGQPIVTDVGTVEISLIEKNRSKTVIVDPYYSEYMPEGLQEIDSALLELRAYAVSTSPEEAEEIAENWIKSAPTYSFDGFDLKLENHEILESIPEQHILTYTFTNRHGGYGDRTGQIVTEALTPHRIEITVSGRNVTSAIIDGKWDELAQKPVEKETENPDAT</sequence>
<evidence type="ECO:0000313" key="3">
    <source>
        <dbReference type="Proteomes" id="UP000066529"/>
    </source>
</evidence>
<feature type="compositionally biased region" description="Polar residues" evidence="1">
    <location>
        <begin position="1"/>
        <end position="12"/>
    </location>
</feature>
<dbReference type="GeneID" id="24849197"/>
<gene>
    <name evidence="2" type="ORF">MSTHT_2196</name>
</gene>
<dbReference type="EMBL" id="CP009501">
    <property type="protein sequence ID" value="AKB13954.1"/>
    <property type="molecule type" value="Genomic_DNA"/>
</dbReference>
<proteinExistence type="predicted"/>
<name>A0A0E3H9E3_METTT</name>
<dbReference type="HOGENOM" id="CLU_1109515_0_0_2"/>
<evidence type="ECO:0000313" key="2">
    <source>
        <dbReference type="EMBL" id="AKB13954.1"/>
    </source>
</evidence>
<dbReference type="KEGG" id="mthr:MSTHT_2196"/>
<dbReference type="AlphaFoldDB" id="A0A0E3H9E3"/>
<feature type="region of interest" description="Disordered" evidence="1">
    <location>
        <begin position="1"/>
        <end position="35"/>
    </location>
</feature>
<reference evidence="2 3" key="1">
    <citation type="submission" date="2014-07" db="EMBL/GenBank/DDBJ databases">
        <title>Methanogenic archaea and the global carbon cycle.</title>
        <authorList>
            <person name="Henriksen J.R."/>
            <person name="Luke J."/>
            <person name="Reinhart S."/>
            <person name="Benedict M.N."/>
            <person name="Youngblut N.D."/>
            <person name="Metcalf M.E."/>
            <person name="Whitaker R.J."/>
            <person name="Metcalf W.W."/>
        </authorList>
    </citation>
    <scope>NUCLEOTIDE SEQUENCE [LARGE SCALE GENOMIC DNA]</scope>
    <source>
        <strain evidence="3">ATCC 43570 / DSM 1825 / OCM 12 / VKM B-1830 / TM-1</strain>
    </source>
</reference>
<feature type="compositionally biased region" description="Low complexity" evidence="1">
    <location>
        <begin position="13"/>
        <end position="35"/>
    </location>
</feature>
<dbReference type="Proteomes" id="UP000066529">
    <property type="component" value="Chromosome"/>
</dbReference>